<dbReference type="InterPro" id="IPR036291">
    <property type="entry name" value="NAD(P)-bd_dom_sf"/>
</dbReference>
<sequence>MTPRRSSAGLKLGSRSSLHLRGSTVIPPRAPSSVAAKTFPTSARQPSKAEGADVAQPVSRIERLIASGSFFKEIKVEGLSQSRDMRQAADVQLYAPDSSASVDRPLGKHVRQAVTTRRRWYQKQTEGALVLPKRTIPGQRRPRFADGLHRPIGLIFASGHVLFTACQLSGVGMGPTWGPAAVGAVIGAAYAALNRFGMRRIWRAPHAPLNVVVTGGTRGLGKAMAREFLRCGDKVYISSRSMAGVRKAMTQLREEVGGLAWIAGIECDVSSPASVQRLMSAAASQMGSVDIWINNAGNSGTFQSFMEASPEQLAEVVQTNLLGTMLCTRAAMQALAGQPRGGHIFNMDGAGANNLPSPMYAAYGATKAGIAHLMGSLNKEAAAAAEPVRVHCLSPGMVLTDLLLAGATDRNKQIFNILCEQPETVAAFLVPRARTVAARGQVGRYIKFLTLRRAMLRFLTAPLHSNRFFDGQGNALYPEERERILGQKAKRTRRLAERAARRSKELAMAYSLSLAGAFLIMATDSAPGLHL</sequence>
<evidence type="ECO:0000313" key="3">
    <source>
        <dbReference type="EMBL" id="CAK0738725.1"/>
    </source>
</evidence>
<dbReference type="GO" id="GO:0010304">
    <property type="term" value="P:PSII associated light-harvesting complex II catabolic process"/>
    <property type="evidence" value="ECO:0007669"/>
    <property type="project" value="TreeGrafter"/>
</dbReference>
<dbReference type="PANTHER" id="PTHR24314:SF21">
    <property type="entry name" value="CHLOROPHYLL(IDE) B REDUCTASE NYC1, CHLOROPLASTIC-RELATED"/>
    <property type="match status" value="1"/>
</dbReference>
<reference evidence="3 4" key="1">
    <citation type="submission" date="2023-10" db="EMBL/GenBank/DDBJ databases">
        <authorList>
            <person name="Maclean D."/>
            <person name="Macfadyen A."/>
        </authorList>
    </citation>
    <scope>NUCLEOTIDE SEQUENCE [LARGE SCALE GENOMIC DNA]</scope>
</reference>
<feature type="transmembrane region" description="Helical" evidence="2">
    <location>
        <begin position="506"/>
        <end position="523"/>
    </location>
</feature>
<comment type="caution">
    <text evidence="3">The sequence shown here is derived from an EMBL/GenBank/DDBJ whole genome shotgun (WGS) entry which is preliminary data.</text>
</comment>
<gene>
    <name evidence="3" type="ORF">CVIRNUC_001084</name>
</gene>
<dbReference type="Proteomes" id="UP001314263">
    <property type="component" value="Unassembled WGS sequence"/>
</dbReference>
<dbReference type="CDD" id="cd05233">
    <property type="entry name" value="SDR_c"/>
    <property type="match status" value="1"/>
</dbReference>
<dbReference type="SUPFAM" id="SSF51735">
    <property type="entry name" value="NAD(P)-binding Rossmann-fold domains"/>
    <property type="match status" value="1"/>
</dbReference>
<accession>A0AAV1HSW5</accession>
<keyword evidence="2" id="KW-0472">Membrane</keyword>
<keyword evidence="4" id="KW-1185">Reference proteome</keyword>
<dbReference type="AlphaFoldDB" id="A0AAV1HSW5"/>
<feature type="compositionally biased region" description="Low complexity" evidence="1">
    <location>
        <begin position="9"/>
        <end position="23"/>
    </location>
</feature>
<proteinExistence type="predicted"/>
<feature type="transmembrane region" description="Helical" evidence="2">
    <location>
        <begin position="176"/>
        <end position="193"/>
    </location>
</feature>
<dbReference type="Gene3D" id="3.40.50.720">
    <property type="entry name" value="NAD(P)-binding Rossmann-like Domain"/>
    <property type="match status" value="1"/>
</dbReference>
<dbReference type="Pfam" id="PF00106">
    <property type="entry name" value="adh_short"/>
    <property type="match status" value="1"/>
</dbReference>
<dbReference type="EMBL" id="CAUYUE010000002">
    <property type="protein sequence ID" value="CAK0738725.1"/>
    <property type="molecule type" value="Genomic_DNA"/>
</dbReference>
<dbReference type="GO" id="GO:0015996">
    <property type="term" value="P:chlorophyll catabolic process"/>
    <property type="evidence" value="ECO:0007669"/>
    <property type="project" value="TreeGrafter"/>
</dbReference>
<keyword evidence="2" id="KW-0812">Transmembrane</keyword>
<dbReference type="GO" id="GO:0034256">
    <property type="term" value="F:chlorophyll(ide) b reductase activity"/>
    <property type="evidence" value="ECO:0007669"/>
    <property type="project" value="TreeGrafter"/>
</dbReference>
<protein>
    <recommendedName>
        <fullName evidence="5">Chlorophyll b reductase</fullName>
    </recommendedName>
</protein>
<feature type="region of interest" description="Disordered" evidence="1">
    <location>
        <begin position="1"/>
        <end position="54"/>
    </location>
</feature>
<organism evidence="3 4">
    <name type="scientific">Coccomyxa viridis</name>
    <dbReference type="NCBI Taxonomy" id="1274662"/>
    <lineage>
        <taxon>Eukaryota</taxon>
        <taxon>Viridiplantae</taxon>
        <taxon>Chlorophyta</taxon>
        <taxon>core chlorophytes</taxon>
        <taxon>Trebouxiophyceae</taxon>
        <taxon>Trebouxiophyceae incertae sedis</taxon>
        <taxon>Coccomyxaceae</taxon>
        <taxon>Coccomyxa</taxon>
    </lineage>
</organism>
<dbReference type="InterPro" id="IPR002347">
    <property type="entry name" value="SDR_fam"/>
</dbReference>
<dbReference type="PANTHER" id="PTHR24314">
    <property type="entry name" value="NON-SPECIFIC LIPID TRANSFER PROTEIN-RELATED"/>
    <property type="match status" value="1"/>
</dbReference>
<evidence type="ECO:0000256" key="1">
    <source>
        <dbReference type="SAM" id="MobiDB-lite"/>
    </source>
</evidence>
<evidence type="ECO:0000256" key="2">
    <source>
        <dbReference type="SAM" id="Phobius"/>
    </source>
</evidence>
<dbReference type="PRINTS" id="PR00080">
    <property type="entry name" value="SDRFAMILY"/>
</dbReference>
<dbReference type="PRINTS" id="PR00081">
    <property type="entry name" value="GDHRDH"/>
</dbReference>
<evidence type="ECO:0008006" key="5">
    <source>
        <dbReference type="Google" id="ProtNLM"/>
    </source>
</evidence>
<dbReference type="InterPro" id="IPR052625">
    <property type="entry name" value="Chl_b_Red"/>
</dbReference>
<keyword evidence="2" id="KW-1133">Transmembrane helix</keyword>
<evidence type="ECO:0000313" key="4">
    <source>
        <dbReference type="Proteomes" id="UP001314263"/>
    </source>
</evidence>
<name>A0AAV1HSW5_9CHLO</name>